<name>A0A1A8ZGN0_PLAOA</name>
<accession>A0A1A8ZGN0</accession>
<sequence>MSPRTDVLMHAYSHKCMHIYIYPFRPYPKYILYNYITKNKKSYVMFDCLNMNDSDLGKITNVCIYINGYEKIPPPKYDIGKDKLIVFTKPLYLPSSQYLSVISLELNENDLFFYNYLALFILDGSIFPKMSKFQNFYSHSANDIIKCKHQNVQRSYQQSTLIRKWKEDVDFLKQEFISLIEEKMNKKNEHLISNFWPPVD</sequence>
<keyword evidence="2" id="KW-0547">Nucleotide-binding</keyword>
<keyword evidence="2" id="KW-0067">ATP-binding</keyword>
<reference evidence="2" key="2">
    <citation type="submission" date="2016-05" db="EMBL/GenBank/DDBJ databases">
        <authorList>
            <person name="Lavstsen T."/>
            <person name="Jespersen J.S."/>
        </authorList>
    </citation>
    <scope>NUCLEOTIDE SEQUENCE [LARGE SCALE GENOMIC DNA]</scope>
</reference>
<evidence type="ECO:0000313" key="2">
    <source>
        <dbReference type="EMBL" id="SBT43026.1"/>
    </source>
</evidence>
<dbReference type="GO" id="GO:0004386">
    <property type="term" value="F:helicase activity"/>
    <property type="evidence" value="ECO:0007669"/>
    <property type="project" value="UniProtKB-KW"/>
</dbReference>
<evidence type="ECO:0000313" key="3">
    <source>
        <dbReference type="EMBL" id="SBT46763.1"/>
    </source>
</evidence>
<keyword evidence="1" id="KW-0175">Coiled coil</keyword>
<keyword evidence="2" id="KW-0378">Hydrolase</keyword>
<evidence type="ECO:0000313" key="5">
    <source>
        <dbReference type="Proteomes" id="UP000078555"/>
    </source>
</evidence>
<proteinExistence type="predicted"/>
<evidence type="ECO:0000313" key="4">
    <source>
        <dbReference type="Proteomes" id="UP000078550"/>
    </source>
</evidence>
<dbReference type="AlphaFoldDB" id="A0A1A8ZGN0"/>
<keyword evidence="5" id="KW-1185">Reference proteome</keyword>
<protein>
    <submittedName>
        <fullName evidence="2">DEAD/DEAH box ATP-dependent RNA helicase, putative</fullName>
    </submittedName>
</protein>
<gene>
    <name evidence="3" type="ORF">POVWA1_054360</name>
    <name evidence="2" type="ORF">POVWA2_045270</name>
</gene>
<dbReference type="Proteomes" id="UP000078550">
    <property type="component" value="Unassembled WGS sequence"/>
</dbReference>
<dbReference type="EMBL" id="FLRD01000142">
    <property type="protein sequence ID" value="SBT46763.1"/>
    <property type="molecule type" value="Genomic_DNA"/>
</dbReference>
<dbReference type="Proteomes" id="UP000078555">
    <property type="component" value="Unassembled WGS sequence"/>
</dbReference>
<organism evidence="2 4">
    <name type="scientific">Plasmodium ovale wallikeri</name>
    <dbReference type="NCBI Taxonomy" id="864142"/>
    <lineage>
        <taxon>Eukaryota</taxon>
        <taxon>Sar</taxon>
        <taxon>Alveolata</taxon>
        <taxon>Apicomplexa</taxon>
        <taxon>Aconoidasida</taxon>
        <taxon>Haemosporida</taxon>
        <taxon>Plasmodiidae</taxon>
        <taxon>Plasmodium</taxon>
        <taxon>Plasmodium (Plasmodium)</taxon>
    </lineage>
</organism>
<feature type="coiled-coil region" evidence="1">
    <location>
        <begin position="162"/>
        <end position="189"/>
    </location>
</feature>
<reference evidence="4 5" key="1">
    <citation type="submission" date="2016-05" db="EMBL/GenBank/DDBJ databases">
        <authorList>
            <person name="Naeem Raeece"/>
        </authorList>
    </citation>
    <scope>NUCLEOTIDE SEQUENCE [LARGE SCALE GENOMIC DNA]</scope>
</reference>
<evidence type="ECO:0000256" key="1">
    <source>
        <dbReference type="SAM" id="Coils"/>
    </source>
</evidence>
<dbReference type="EMBL" id="FLRE01000165">
    <property type="protein sequence ID" value="SBT43026.1"/>
    <property type="molecule type" value="Genomic_DNA"/>
</dbReference>
<keyword evidence="2" id="KW-0347">Helicase</keyword>